<evidence type="ECO:0000313" key="2">
    <source>
        <dbReference type="EMBL" id="QUH23086.1"/>
    </source>
</evidence>
<gene>
    <name evidence="2" type="ORF">HYG87_04530</name>
</gene>
<accession>A0A8T8K3I1</accession>
<dbReference type="AlphaFoldDB" id="A0A8T8K3I1"/>
<evidence type="ECO:0000256" key="1">
    <source>
        <dbReference type="SAM" id="Phobius"/>
    </source>
</evidence>
<proteinExistence type="predicted"/>
<evidence type="ECO:0000313" key="3">
    <source>
        <dbReference type="Proteomes" id="UP000681041"/>
    </source>
</evidence>
<dbReference type="GeneID" id="64820005"/>
<dbReference type="RefSeq" id="WP_211534033.1">
    <property type="nucleotide sequence ID" value="NZ_CP058560.1"/>
</dbReference>
<organism evidence="2 3">
    <name type="scientific">Methanobacterium alkalithermotolerans</name>
    <dbReference type="NCBI Taxonomy" id="2731220"/>
    <lineage>
        <taxon>Archaea</taxon>
        <taxon>Methanobacteriati</taxon>
        <taxon>Methanobacteriota</taxon>
        <taxon>Methanomada group</taxon>
        <taxon>Methanobacteria</taxon>
        <taxon>Methanobacteriales</taxon>
        <taxon>Methanobacteriaceae</taxon>
        <taxon>Methanobacterium</taxon>
    </lineage>
</organism>
<keyword evidence="3" id="KW-1185">Reference proteome</keyword>
<protein>
    <submittedName>
        <fullName evidence="2">Uncharacterized protein</fullName>
    </submittedName>
</protein>
<keyword evidence="1" id="KW-1133">Transmembrane helix</keyword>
<keyword evidence="1" id="KW-0812">Transmembrane</keyword>
<dbReference type="EMBL" id="CP058560">
    <property type="protein sequence ID" value="QUH23086.1"/>
    <property type="molecule type" value="Genomic_DNA"/>
</dbReference>
<dbReference type="Proteomes" id="UP000681041">
    <property type="component" value="Chromosome"/>
</dbReference>
<dbReference type="KEGG" id="meme:HYG87_04530"/>
<feature type="transmembrane region" description="Helical" evidence="1">
    <location>
        <begin position="20"/>
        <end position="44"/>
    </location>
</feature>
<reference evidence="2" key="1">
    <citation type="submission" date="2020-07" db="EMBL/GenBank/DDBJ databases">
        <title>Methanobacterium. sp. MethCan genome.</title>
        <authorList>
            <person name="Postec A."/>
            <person name="Quemeneur M."/>
        </authorList>
    </citation>
    <scope>NUCLEOTIDE SEQUENCE</scope>
    <source>
        <strain evidence="2">MethCAN</strain>
    </source>
</reference>
<keyword evidence="1" id="KW-0472">Membrane</keyword>
<sequence>MSSTSIPTEKRPVSSTGFLISSIIVSPSPFSSVIVPAAPILYWLSF</sequence>
<name>A0A8T8K3I1_9EURY</name>